<proteinExistence type="inferred from homology"/>
<feature type="domain" description="UPF0033" evidence="3">
    <location>
        <begin position="27"/>
        <end position="51"/>
    </location>
</feature>
<dbReference type="InterPro" id="IPR001455">
    <property type="entry name" value="TusA-like"/>
</dbReference>
<dbReference type="RefSeq" id="WP_042562535.1">
    <property type="nucleotide sequence ID" value="NZ_CABHXM010000033.1"/>
</dbReference>
<evidence type="ECO:0000313" key="7">
    <source>
        <dbReference type="Proteomes" id="UP000265864"/>
    </source>
</evidence>
<dbReference type="Pfam" id="PF01206">
    <property type="entry name" value="TusA"/>
    <property type="match status" value="1"/>
</dbReference>
<evidence type="ECO:0000313" key="5">
    <source>
        <dbReference type="EMBL" id="AYD42571.1"/>
    </source>
</evidence>
<evidence type="ECO:0000256" key="2">
    <source>
        <dbReference type="ARBA" id="ARBA00044120"/>
    </source>
</evidence>
<gene>
    <name evidence="5" type="primary">yedF</name>
    <name evidence="4" type="ORF">CH54_2169</name>
    <name evidence="5" type="ORF">DXZ79_01680</name>
</gene>
<comment type="similarity">
    <text evidence="1">Belongs to the sulfur carrier protein TusA family.</text>
</comment>
<evidence type="ECO:0000313" key="4">
    <source>
        <dbReference type="EMBL" id="AJJ34768.1"/>
    </source>
</evidence>
<evidence type="ECO:0000259" key="3">
    <source>
        <dbReference type="PROSITE" id="PS01148"/>
    </source>
</evidence>
<sequence>MSHSSSVDNLAIDSSAIPTAIVPDYRLDMVGEPCPYPAVATLEAMPQLKPGEILEVISDCPQSINNIPLDARNYGYTVLDIQQDGPTIRYLIQR</sequence>
<dbReference type="PANTHER" id="PTHR33279:SF6">
    <property type="entry name" value="SULFUR CARRIER PROTEIN YEDF-RELATED"/>
    <property type="match status" value="1"/>
</dbReference>
<reference evidence="5 7" key="2">
    <citation type="submission" date="2018-09" db="EMBL/GenBank/DDBJ databases">
        <title>Yersinia kristensenii subsp. rochesterensis subsp. nov., Isolated from Human Feces.</title>
        <authorList>
            <person name="Cunningham S.A."/>
            <person name="Jeraldo P."/>
            <person name="Patel R."/>
        </authorList>
    </citation>
    <scope>NUCLEOTIDE SEQUENCE [LARGE SCALE GENOMIC DNA]</scope>
    <source>
        <strain evidence="5 7">ATCC BAA-2637</strain>
    </source>
</reference>
<dbReference type="CDD" id="cd03422">
    <property type="entry name" value="YedF"/>
    <property type="match status" value="1"/>
</dbReference>
<name>A0A386HAF1_9GAMM</name>
<dbReference type="InterPro" id="IPR049570">
    <property type="entry name" value="YedF"/>
</dbReference>
<dbReference type="AlphaFoldDB" id="A0A386HAF1"/>
<accession>A0A386HAF1</accession>
<dbReference type="Proteomes" id="UP000031883">
    <property type="component" value="Chromosome"/>
</dbReference>
<dbReference type="PANTHER" id="PTHR33279">
    <property type="entry name" value="SULFUR CARRIER PROTEIN YEDF-RELATED"/>
    <property type="match status" value="1"/>
</dbReference>
<reference evidence="4 6" key="1">
    <citation type="journal article" date="2015" name="Genome Announc.">
        <title>Thirty-Two Complete Genome Assemblies of Nine Yersinia Species, Including Y. pestis, Y. pseudotuberculosis, and Y. enterocolitica.</title>
        <authorList>
            <person name="Johnson S.L."/>
            <person name="Daligault H.E."/>
            <person name="Davenport K.W."/>
            <person name="Jaissle J."/>
            <person name="Frey K.G."/>
            <person name="Ladner J.T."/>
            <person name="Broomall S.M."/>
            <person name="Bishop-Lilly K.A."/>
            <person name="Bruce D.C."/>
            <person name="Coyne S.R."/>
            <person name="Gibbons H.S."/>
            <person name="Lo C.C."/>
            <person name="Munk A.C."/>
            <person name="Rosenzweig C.N."/>
            <person name="Koroleva G.I."/>
            <person name="Palacios G.F."/>
            <person name="Redden C.L."/>
            <person name="Xu Y."/>
            <person name="Minogue T.D."/>
            <person name="Chain P.S."/>
        </authorList>
    </citation>
    <scope>NUCLEOTIDE SEQUENCE [LARGE SCALE GENOMIC DNA]</scope>
    <source>
        <strain evidence="4 6">Y231</strain>
    </source>
</reference>
<dbReference type="GeneID" id="82549506"/>
<dbReference type="NCBIfam" id="NF008242">
    <property type="entry name" value="PRK11018.1"/>
    <property type="match status" value="1"/>
</dbReference>
<dbReference type="Proteomes" id="UP000265864">
    <property type="component" value="Chromosome"/>
</dbReference>
<organism evidence="5 7">
    <name type="scientific">Yersinia rochesterensis</name>
    <dbReference type="NCBI Taxonomy" id="1604335"/>
    <lineage>
        <taxon>Bacteria</taxon>
        <taxon>Pseudomonadati</taxon>
        <taxon>Pseudomonadota</taxon>
        <taxon>Gammaproteobacteria</taxon>
        <taxon>Enterobacterales</taxon>
        <taxon>Yersiniaceae</taxon>
        <taxon>Yersinia</taxon>
    </lineage>
</organism>
<evidence type="ECO:0000256" key="1">
    <source>
        <dbReference type="ARBA" id="ARBA00008984"/>
    </source>
</evidence>
<dbReference type="Gene3D" id="3.30.110.40">
    <property type="entry name" value="TusA-like domain"/>
    <property type="match status" value="1"/>
</dbReference>
<dbReference type="EMBL" id="CP009997">
    <property type="protein sequence ID" value="AJJ34768.1"/>
    <property type="molecule type" value="Genomic_DNA"/>
</dbReference>
<dbReference type="InterPro" id="IPR036868">
    <property type="entry name" value="TusA-like_sf"/>
</dbReference>
<dbReference type="FunFam" id="3.30.110.40:FF:000001">
    <property type="entry name" value="SirA-like family protein"/>
    <property type="match status" value="1"/>
</dbReference>
<dbReference type="SUPFAM" id="SSF64307">
    <property type="entry name" value="SirA-like"/>
    <property type="match status" value="1"/>
</dbReference>
<dbReference type="PROSITE" id="PS01148">
    <property type="entry name" value="UPF0033"/>
    <property type="match status" value="1"/>
</dbReference>
<keyword evidence="5" id="KW-0808">Transferase</keyword>
<protein>
    <recommendedName>
        <fullName evidence="2">Putative sulfur carrier protein YedF</fullName>
    </recommendedName>
</protein>
<keyword evidence="6" id="KW-1185">Reference proteome</keyword>
<dbReference type="EMBL" id="CP032482">
    <property type="protein sequence ID" value="AYD42571.1"/>
    <property type="molecule type" value="Genomic_DNA"/>
</dbReference>
<evidence type="ECO:0000313" key="6">
    <source>
        <dbReference type="Proteomes" id="UP000031883"/>
    </source>
</evidence>
<dbReference type="GO" id="GO:0016740">
    <property type="term" value="F:transferase activity"/>
    <property type="evidence" value="ECO:0007669"/>
    <property type="project" value="UniProtKB-KW"/>
</dbReference>